<dbReference type="SUPFAM" id="SSF81321">
    <property type="entry name" value="Family A G protein-coupled receptor-like"/>
    <property type="match status" value="1"/>
</dbReference>
<evidence type="ECO:0000256" key="8">
    <source>
        <dbReference type="SAM" id="Phobius"/>
    </source>
</evidence>
<dbReference type="Proteomes" id="UP001166674">
    <property type="component" value="Unassembled WGS sequence"/>
</dbReference>
<evidence type="ECO:0000256" key="2">
    <source>
        <dbReference type="ARBA" id="ARBA00022692"/>
    </source>
</evidence>
<organism evidence="10 11">
    <name type="scientific">Sciurus carolinensis</name>
    <name type="common">Eastern gray squirrel</name>
    <dbReference type="NCBI Taxonomy" id="30640"/>
    <lineage>
        <taxon>Eukaryota</taxon>
        <taxon>Metazoa</taxon>
        <taxon>Chordata</taxon>
        <taxon>Craniata</taxon>
        <taxon>Vertebrata</taxon>
        <taxon>Euteleostomi</taxon>
        <taxon>Mammalia</taxon>
        <taxon>Eutheria</taxon>
        <taxon>Euarchontoglires</taxon>
        <taxon>Glires</taxon>
        <taxon>Rodentia</taxon>
        <taxon>Sciuromorpha</taxon>
        <taxon>Sciuridae</taxon>
        <taxon>Sciurinae</taxon>
        <taxon>Sciurini</taxon>
        <taxon>Sciurus</taxon>
    </lineage>
</organism>
<evidence type="ECO:0000256" key="7">
    <source>
        <dbReference type="ARBA" id="ARBA00023224"/>
    </source>
</evidence>
<dbReference type="GO" id="GO:0004984">
    <property type="term" value="F:olfactory receptor activity"/>
    <property type="evidence" value="ECO:0007669"/>
    <property type="project" value="InterPro"/>
</dbReference>
<evidence type="ECO:0000256" key="1">
    <source>
        <dbReference type="ARBA" id="ARBA00004141"/>
    </source>
</evidence>
<keyword evidence="4" id="KW-0297">G-protein coupled receptor</keyword>
<dbReference type="InterPro" id="IPR017452">
    <property type="entry name" value="GPCR_Rhodpsn_7TM"/>
</dbReference>
<evidence type="ECO:0000313" key="10">
    <source>
        <dbReference type="EMBL" id="MBZ3868869.1"/>
    </source>
</evidence>
<dbReference type="Pfam" id="PF13853">
    <property type="entry name" value="7tm_4"/>
    <property type="match status" value="1"/>
</dbReference>
<dbReference type="PANTHER" id="PTHR48001">
    <property type="entry name" value="OLFACTORY RECEPTOR"/>
    <property type="match status" value="1"/>
</dbReference>
<comment type="subcellular location">
    <subcellularLocation>
        <location evidence="1">Membrane</location>
        <topology evidence="1">Multi-pass membrane protein</topology>
    </subcellularLocation>
</comment>
<proteinExistence type="predicted"/>
<dbReference type="Gene3D" id="1.20.1070.10">
    <property type="entry name" value="Rhodopsin 7-helix transmembrane proteins"/>
    <property type="match status" value="1"/>
</dbReference>
<dbReference type="EMBL" id="JAATJV010120811">
    <property type="protein sequence ID" value="MBZ3868869.1"/>
    <property type="molecule type" value="Genomic_DNA"/>
</dbReference>
<evidence type="ECO:0000256" key="6">
    <source>
        <dbReference type="ARBA" id="ARBA00023170"/>
    </source>
</evidence>
<feature type="transmembrane region" description="Helical" evidence="8">
    <location>
        <begin position="62"/>
        <end position="81"/>
    </location>
</feature>
<feature type="domain" description="G-protein coupled receptors family 1 profile" evidence="9">
    <location>
        <begin position="44"/>
        <end position="84"/>
    </location>
</feature>
<comment type="caution">
    <text evidence="10">The sequence shown here is derived from an EMBL/GenBank/DDBJ whole genome shotgun (WGS) entry which is preliminary data.</text>
</comment>
<sequence length="84" mass="9399">MSDMEAENNTGVSQFLLLGLSEDPDLQPLLFGFFLSMYLVTVLGKLLIILTTSSDPNLHIPMYFFLSNLSFIDICFTSTTVPKM</sequence>
<name>A0AA41MBK2_SCICA</name>
<evidence type="ECO:0000259" key="9">
    <source>
        <dbReference type="PROSITE" id="PS50262"/>
    </source>
</evidence>
<evidence type="ECO:0000256" key="5">
    <source>
        <dbReference type="ARBA" id="ARBA00023136"/>
    </source>
</evidence>
<keyword evidence="11" id="KW-1185">Reference proteome</keyword>
<dbReference type="PROSITE" id="PS50262">
    <property type="entry name" value="G_PROTEIN_RECEP_F1_2"/>
    <property type="match status" value="1"/>
</dbReference>
<protein>
    <submittedName>
        <fullName evidence="10">Olfactory receptor 7A17</fullName>
    </submittedName>
</protein>
<evidence type="ECO:0000256" key="3">
    <source>
        <dbReference type="ARBA" id="ARBA00022989"/>
    </source>
</evidence>
<gene>
    <name evidence="10" type="ORF">SUZIE_100095</name>
</gene>
<reference evidence="10" key="1">
    <citation type="submission" date="2020-03" db="EMBL/GenBank/DDBJ databases">
        <title>Studies in the Genomics of Life Span.</title>
        <authorList>
            <person name="Glass D."/>
        </authorList>
    </citation>
    <scope>NUCLEOTIDE SEQUENCE</scope>
    <source>
        <strain evidence="10">SUZIE</strain>
        <tissue evidence="10">Muscle</tissue>
    </source>
</reference>
<dbReference type="AlphaFoldDB" id="A0AA41MBK2"/>
<dbReference type="GO" id="GO:0016020">
    <property type="term" value="C:membrane"/>
    <property type="evidence" value="ECO:0007669"/>
    <property type="project" value="UniProtKB-SubCell"/>
</dbReference>
<evidence type="ECO:0000256" key="4">
    <source>
        <dbReference type="ARBA" id="ARBA00023040"/>
    </source>
</evidence>
<keyword evidence="5 8" id="KW-0472">Membrane</keyword>
<keyword evidence="6 10" id="KW-0675">Receptor</keyword>
<feature type="transmembrane region" description="Helical" evidence="8">
    <location>
        <begin position="29"/>
        <end position="50"/>
    </location>
</feature>
<dbReference type="InterPro" id="IPR000725">
    <property type="entry name" value="Olfact_rcpt"/>
</dbReference>
<keyword evidence="2 8" id="KW-0812">Transmembrane</keyword>
<accession>A0AA41MBK2</accession>
<keyword evidence="3 8" id="KW-1133">Transmembrane helix</keyword>
<evidence type="ECO:0000313" key="11">
    <source>
        <dbReference type="Proteomes" id="UP001166674"/>
    </source>
</evidence>
<dbReference type="GO" id="GO:0004930">
    <property type="term" value="F:G protein-coupled receptor activity"/>
    <property type="evidence" value="ECO:0007669"/>
    <property type="project" value="UniProtKB-KW"/>
</dbReference>
<keyword evidence="7" id="KW-0807">Transducer</keyword>